<name>A0A511D8W5_9PSEU</name>
<evidence type="ECO:0000313" key="8">
    <source>
        <dbReference type="EMBL" id="GEL21226.1"/>
    </source>
</evidence>
<evidence type="ECO:0000256" key="4">
    <source>
        <dbReference type="ARBA" id="ARBA00023027"/>
    </source>
</evidence>
<keyword evidence="4" id="KW-0520">NAD</keyword>
<dbReference type="CDD" id="cd12169">
    <property type="entry name" value="PGDH_like_1"/>
    <property type="match status" value="1"/>
</dbReference>
<dbReference type="InterPro" id="IPR029753">
    <property type="entry name" value="D-isomer_DH_CS"/>
</dbReference>
<dbReference type="GO" id="GO:0051287">
    <property type="term" value="F:NAD binding"/>
    <property type="evidence" value="ECO:0007669"/>
    <property type="project" value="InterPro"/>
</dbReference>
<dbReference type="Proteomes" id="UP000321685">
    <property type="component" value="Unassembled WGS sequence"/>
</dbReference>
<dbReference type="PROSITE" id="PS00065">
    <property type="entry name" value="D_2_HYDROXYACID_DH_1"/>
    <property type="match status" value="1"/>
</dbReference>
<feature type="domain" description="D-isomer specific 2-hydroxyacid dehydrogenase NAD-binding" evidence="7">
    <location>
        <begin position="111"/>
        <end position="283"/>
    </location>
</feature>
<evidence type="ECO:0000259" key="7">
    <source>
        <dbReference type="Pfam" id="PF02826"/>
    </source>
</evidence>
<evidence type="ECO:0000313" key="9">
    <source>
        <dbReference type="Proteomes" id="UP000321685"/>
    </source>
</evidence>
<dbReference type="PROSITE" id="PS00671">
    <property type="entry name" value="D_2_HYDROXYACID_DH_3"/>
    <property type="match status" value="1"/>
</dbReference>
<comment type="similarity">
    <text evidence="1 5">Belongs to the D-isomer specific 2-hydroxyacid dehydrogenase family.</text>
</comment>
<dbReference type="InterPro" id="IPR006140">
    <property type="entry name" value="D-isomer_DH_NAD-bd"/>
</dbReference>
<dbReference type="PANTHER" id="PTHR42789:SF1">
    <property type="entry name" value="D-ISOMER SPECIFIC 2-HYDROXYACID DEHYDROGENASE FAMILY PROTEIN (AFU_ORTHOLOGUE AFUA_6G10090)"/>
    <property type="match status" value="1"/>
</dbReference>
<dbReference type="PANTHER" id="PTHR42789">
    <property type="entry name" value="D-ISOMER SPECIFIC 2-HYDROXYACID DEHYDROGENASE FAMILY PROTEIN (AFU_ORTHOLOGUE AFUA_6G10090)"/>
    <property type="match status" value="1"/>
</dbReference>
<evidence type="ECO:0000256" key="1">
    <source>
        <dbReference type="ARBA" id="ARBA00005854"/>
    </source>
</evidence>
<dbReference type="OrthoDB" id="117809at2"/>
<evidence type="ECO:0000256" key="2">
    <source>
        <dbReference type="ARBA" id="ARBA00022605"/>
    </source>
</evidence>
<keyword evidence="9" id="KW-1185">Reference proteome</keyword>
<reference evidence="8 9" key="1">
    <citation type="submission" date="2019-07" db="EMBL/GenBank/DDBJ databases">
        <title>Whole genome shotgun sequence of Pseudonocardia sulfidoxydans NBRC 16205.</title>
        <authorList>
            <person name="Hosoyama A."/>
            <person name="Uohara A."/>
            <person name="Ohji S."/>
            <person name="Ichikawa N."/>
        </authorList>
    </citation>
    <scope>NUCLEOTIDE SEQUENCE [LARGE SCALE GENOMIC DNA]</scope>
    <source>
        <strain evidence="8 9">NBRC 16205</strain>
    </source>
</reference>
<dbReference type="InterPro" id="IPR006139">
    <property type="entry name" value="D-isomer_2_OHA_DH_cat_dom"/>
</dbReference>
<dbReference type="SUPFAM" id="SSF51735">
    <property type="entry name" value="NAD(P)-binding Rossmann-fold domains"/>
    <property type="match status" value="1"/>
</dbReference>
<dbReference type="Gene3D" id="3.40.50.720">
    <property type="entry name" value="NAD(P)-binding Rossmann-like Domain"/>
    <property type="match status" value="2"/>
</dbReference>
<evidence type="ECO:0000256" key="3">
    <source>
        <dbReference type="ARBA" id="ARBA00023002"/>
    </source>
</evidence>
<evidence type="ECO:0000259" key="6">
    <source>
        <dbReference type="Pfam" id="PF00389"/>
    </source>
</evidence>
<proteinExistence type="inferred from homology"/>
<sequence>MHIVVLDDYQRLASRMGRWSRLGPDTTVEAIGEHVEGPDLVAVLRGADVVVAMRERTAITRQLFEQLPRLRLVVTTGMVNQVIDFVAAADHGVTVCGTGGLVLPTAELTWGLIIGLLRHIPAEDAAVRAGGWQHTLGTGLNGRTLGVVGLGRLGASVARVGQAFDMDVQAWSPNLTAEKCAEHGVRPATKAALFATSHVVTVHMVLGPATRGLVGRTEIGSMRRDAVLVNTSRGPLVDQDALAEALREERIAGAALDVFEREPLPAADVFRSLPNTVVTPHIGYVTDETMQVFYDDIVEDIRAFRAGAPIRVMTSG</sequence>
<dbReference type="GO" id="GO:0008652">
    <property type="term" value="P:amino acid biosynthetic process"/>
    <property type="evidence" value="ECO:0007669"/>
    <property type="project" value="UniProtKB-KW"/>
</dbReference>
<feature type="domain" description="D-isomer specific 2-hydroxyacid dehydrogenase catalytic" evidence="6">
    <location>
        <begin position="39"/>
        <end position="309"/>
    </location>
</feature>
<protein>
    <submittedName>
        <fullName evidence="8">2-hydroxyacid dehydrogenase</fullName>
    </submittedName>
</protein>
<dbReference type="InterPro" id="IPR029752">
    <property type="entry name" value="D-isomer_DH_CS1"/>
</dbReference>
<dbReference type="GO" id="GO:0016616">
    <property type="term" value="F:oxidoreductase activity, acting on the CH-OH group of donors, NAD or NADP as acceptor"/>
    <property type="evidence" value="ECO:0007669"/>
    <property type="project" value="InterPro"/>
</dbReference>
<keyword evidence="3 5" id="KW-0560">Oxidoreductase</keyword>
<dbReference type="RefSeq" id="WP_147101679.1">
    <property type="nucleotide sequence ID" value="NZ_BJVJ01000001.1"/>
</dbReference>
<gene>
    <name evidence="8" type="primary">serA</name>
    <name evidence="8" type="ORF">PSU4_01800</name>
</gene>
<dbReference type="AlphaFoldDB" id="A0A511D8W5"/>
<dbReference type="InterPro" id="IPR050857">
    <property type="entry name" value="D-2-hydroxyacid_DH"/>
</dbReference>
<dbReference type="InterPro" id="IPR036291">
    <property type="entry name" value="NAD(P)-bd_dom_sf"/>
</dbReference>
<keyword evidence="2" id="KW-0028">Amino-acid biosynthesis</keyword>
<dbReference type="SUPFAM" id="SSF52283">
    <property type="entry name" value="Formate/glycerate dehydrogenase catalytic domain-like"/>
    <property type="match status" value="1"/>
</dbReference>
<dbReference type="Pfam" id="PF00389">
    <property type="entry name" value="2-Hacid_dh"/>
    <property type="match status" value="1"/>
</dbReference>
<evidence type="ECO:0000256" key="5">
    <source>
        <dbReference type="RuleBase" id="RU003719"/>
    </source>
</evidence>
<dbReference type="EMBL" id="BJVJ01000001">
    <property type="protein sequence ID" value="GEL21226.1"/>
    <property type="molecule type" value="Genomic_DNA"/>
</dbReference>
<organism evidence="8 9">
    <name type="scientific">Pseudonocardia sulfidoxydans NBRC 16205</name>
    <dbReference type="NCBI Taxonomy" id="1223511"/>
    <lineage>
        <taxon>Bacteria</taxon>
        <taxon>Bacillati</taxon>
        <taxon>Actinomycetota</taxon>
        <taxon>Actinomycetes</taxon>
        <taxon>Pseudonocardiales</taxon>
        <taxon>Pseudonocardiaceae</taxon>
        <taxon>Pseudonocardia</taxon>
    </lineage>
</organism>
<accession>A0A511D8W5</accession>
<dbReference type="Pfam" id="PF02826">
    <property type="entry name" value="2-Hacid_dh_C"/>
    <property type="match status" value="1"/>
</dbReference>
<comment type="caution">
    <text evidence="8">The sequence shown here is derived from an EMBL/GenBank/DDBJ whole genome shotgun (WGS) entry which is preliminary data.</text>
</comment>